<proteinExistence type="predicted"/>
<reference evidence="1 2" key="2">
    <citation type="journal article" date="2012" name="BMC Genomics">
        <title>The genome of Pelobacter carbinolicus reveals surprising metabolic capabilities and physiological features.</title>
        <authorList>
            <person name="Aklujkar M."/>
            <person name="Haveman S.A."/>
            <person name="Didonato R.Jr."/>
            <person name="Chertkov O."/>
            <person name="Han C.S."/>
            <person name="Land M.L."/>
            <person name="Brown P."/>
            <person name="Lovley D.R."/>
        </authorList>
    </citation>
    <scope>NUCLEOTIDE SEQUENCE [LARGE SCALE GENOMIC DNA]</scope>
    <source>
        <strain evidence="2">DSM 2380 / NBRC 103641 / GraBd1</strain>
    </source>
</reference>
<dbReference type="eggNOG" id="COG1073">
    <property type="taxonomic scope" value="Bacteria"/>
</dbReference>
<keyword evidence="1" id="KW-0378">Hydrolase</keyword>
<dbReference type="EMBL" id="CP000142">
    <property type="protein sequence ID" value="ABA89485.2"/>
    <property type="molecule type" value="Genomic_DNA"/>
</dbReference>
<reference evidence="2" key="1">
    <citation type="submission" date="2005-10" db="EMBL/GenBank/DDBJ databases">
        <title>Complete sequence of Pelobacter carbinolicus DSM 2380.</title>
        <authorList>
            <person name="Copeland A."/>
            <person name="Lucas S."/>
            <person name="Lapidus A."/>
            <person name="Barry K."/>
            <person name="Detter J.C."/>
            <person name="Glavina T."/>
            <person name="Hammon N."/>
            <person name="Israni S."/>
            <person name="Pitluck S."/>
            <person name="Chertkov O."/>
            <person name="Schmutz J."/>
            <person name="Larimer F."/>
            <person name="Land M."/>
            <person name="Kyrpides N."/>
            <person name="Ivanova N."/>
            <person name="Richardson P."/>
        </authorList>
    </citation>
    <scope>NUCLEOTIDE SEQUENCE [LARGE SCALE GENOMIC DNA]</scope>
    <source>
        <strain evidence="2">DSM 2380 / NBRC 103641 / GraBd1</strain>
    </source>
</reference>
<sequence>MSGPFILDHDAISARLFYPWPDPFLDPFYVKGAAGRLGCWYGNFFPEGMTMFRFHGNGETVREYRDDFSGQVADLKINLLLAEYRGYGMAEGRPLLADMLKDFPAIVEATGVSADRVIFFGRALGSLYAVHAAALYPRAAGLVVESGIADPLELIMERVRPKQMNISPEALRNAVERVFDQRGNLAGFSGRTVIMHTRNDELISVSHGESLYALAGGAKRLVVFERGYHNNIREVNENAYWGHLREVVRECSG</sequence>
<dbReference type="GO" id="GO:0016746">
    <property type="term" value="F:acyltransferase activity"/>
    <property type="evidence" value="ECO:0007669"/>
    <property type="project" value="UniProtKB-KW"/>
</dbReference>
<keyword evidence="2" id="KW-1185">Reference proteome</keyword>
<name>Q3A2C2_SYNC1</name>
<gene>
    <name evidence="1" type="ordered locus">Pcar_2246</name>
</gene>
<dbReference type="SUPFAM" id="SSF53474">
    <property type="entry name" value="alpha/beta-Hydrolases"/>
    <property type="match status" value="1"/>
</dbReference>
<dbReference type="GO" id="GO:0016787">
    <property type="term" value="F:hydrolase activity"/>
    <property type="evidence" value="ECO:0007669"/>
    <property type="project" value="UniProtKB-KW"/>
</dbReference>
<dbReference type="RefSeq" id="WP_011342000.1">
    <property type="nucleotide sequence ID" value="NC_007498.2"/>
</dbReference>
<dbReference type="PANTHER" id="PTHR12277">
    <property type="entry name" value="ALPHA/BETA HYDROLASE DOMAIN-CONTAINING PROTEIN"/>
    <property type="match status" value="1"/>
</dbReference>
<evidence type="ECO:0000313" key="2">
    <source>
        <dbReference type="Proteomes" id="UP000002534"/>
    </source>
</evidence>
<dbReference type="PANTHER" id="PTHR12277:SF81">
    <property type="entry name" value="PROTEIN ABHD13"/>
    <property type="match status" value="1"/>
</dbReference>
<evidence type="ECO:0000313" key="1">
    <source>
        <dbReference type="EMBL" id="ABA89485.2"/>
    </source>
</evidence>
<dbReference type="KEGG" id="pca:Pcar_2246"/>
<dbReference type="Proteomes" id="UP000002534">
    <property type="component" value="Chromosome"/>
</dbReference>
<dbReference type="HOGENOM" id="CLU_029375_2_2_7"/>
<dbReference type="Gene3D" id="3.40.50.1820">
    <property type="entry name" value="alpha/beta hydrolase"/>
    <property type="match status" value="1"/>
</dbReference>
<protein>
    <submittedName>
        <fullName evidence="1">Hydrolase or acyltransferase, alpha/beta fold family</fullName>
    </submittedName>
</protein>
<accession>Q3A2C2</accession>
<dbReference type="STRING" id="338963.Pcar_2246"/>
<organism evidence="1 2">
    <name type="scientific">Syntrophotalea carbinolica (strain DSM 2380 / NBRC 103641 / GraBd1)</name>
    <name type="common">Pelobacter carbinolicus</name>
    <dbReference type="NCBI Taxonomy" id="338963"/>
    <lineage>
        <taxon>Bacteria</taxon>
        <taxon>Pseudomonadati</taxon>
        <taxon>Thermodesulfobacteriota</taxon>
        <taxon>Desulfuromonadia</taxon>
        <taxon>Desulfuromonadales</taxon>
        <taxon>Syntrophotaleaceae</taxon>
        <taxon>Syntrophotalea</taxon>
    </lineage>
</organism>
<dbReference type="AlphaFoldDB" id="Q3A2C2"/>
<keyword evidence="1" id="KW-0012">Acyltransferase</keyword>
<keyword evidence="1" id="KW-0808">Transferase</keyword>
<dbReference type="InterPro" id="IPR029058">
    <property type="entry name" value="AB_hydrolase_fold"/>
</dbReference>
<dbReference type="OrthoDB" id="9777090at2"/>